<accession>A0ABT5U7A7</accession>
<organism evidence="1 2">
    <name type="scientific">Spartinivicinus poritis</name>
    <dbReference type="NCBI Taxonomy" id="2994640"/>
    <lineage>
        <taxon>Bacteria</taxon>
        <taxon>Pseudomonadati</taxon>
        <taxon>Pseudomonadota</taxon>
        <taxon>Gammaproteobacteria</taxon>
        <taxon>Oceanospirillales</taxon>
        <taxon>Zooshikellaceae</taxon>
        <taxon>Spartinivicinus</taxon>
    </lineage>
</organism>
<sequence>MSDEKVIDFVSAREPHVHARKEQKVKDLQQRFEACLPMKKKTVAKKKVKKRKKNKK</sequence>
<keyword evidence="2" id="KW-1185">Reference proteome</keyword>
<gene>
    <name evidence="1" type="ORF">ORQ98_09710</name>
</gene>
<proteinExistence type="predicted"/>
<dbReference type="RefSeq" id="WP_274688606.1">
    <property type="nucleotide sequence ID" value="NZ_JAPMOU010000009.1"/>
</dbReference>
<dbReference type="EMBL" id="JAPMOU010000009">
    <property type="protein sequence ID" value="MDE1462249.1"/>
    <property type="molecule type" value="Genomic_DNA"/>
</dbReference>
<name>A0ABT5U7A7_9GAMM</name>
<evidence type="ECO:0000313" key="2">
    <source>
        <dbReference type="Proteomes" id="UP001528823"/>
    </source>
</evidence>
<dbReference type="Proteomes" id="UP001528823">
    <property type="component" value="Unassembled WGS sequence"/>
</dbReference>
<evidence type="ECO:0000313" key="1">
    <source>
        <dbReference type="EMBL" id="MDE1462249.1"/>
    </source>
</evidence>
<reference evidence="1 2" key="1">
    <citation type="submission" date="2022-11" db="EMBL/GenBank/DDBJ databases">
        <title>Spartinivicinus poritis sp. nov., isolated from scleractinian coral Porites lutea.</title>
        <authorList>
            <person name="Zhang G."/>
            <person name="Cai L."/>
            <person name="Wei Q."/>
        </authorList>
    </citation>
    <scope>NUCLEOTIDE SEQUENCE [LARGE SCALE GENOMIC DNA]</scope>
    <source>
        <strain evidence="1 2">A2-2</strain>
    </source>
</reference>
<protein>
    <submittedName>
        <fullName evidence="1">tRNA (Uracil-5-)-methyltransferase</fullName>
    </submittedName>
</protein>
<comment type="caution">
    <text evidence="1">The sequence shown here is derived from an EMBL/GenBank/DDBJ whole genome shotgun (WGS) entry which is preliminary data.</text>
</comment>